<evidence type="ECO:0000313" key="4">
    <source>
        <dbReference type="Proteomes" id="UP000035088"/>
    </source>
</evidence>
<evidence type="ECO:0000256" key="2">
    <source>
        <dbReference type="SAM" id="Phobius"/>
    </source>
</evidence>
<keyword evidence="2" id="KW-0812">Transmembrane</keyword>
<protein>
    <recommendedName>
        <fullName evidence="5">DUF3093 domain-containing protein</fullName>
    </recommendedName>
</protein>
<dbReference type="RefSeq" id="WP_007321733.1">
    <property type="nucleotide sequence ID" value="NZ_BAEE01000045.1"/>
</dbReference>
<evidence type="ECO:0008006" key="5">
    <source>
        <dbReference type="Google" id="ProtNLM"/>
    </source>
</evidence>
<gene>
    <name evidence="3" type="ORF">GOARA_045_00120</name>
</gene>
<dbReference type="OrthoDB" id="4773470at2"/>
<dbReference type="EMBL" id="BAEE01000045">
    <property type="protein sequence ID" value="GAB09658.1"/>
    <property type="molecule type" value="Genomic_DNA"/>
</dbReference>
<feature type="transmembrane region" description="Helical" evidence="2">
    <location>
        <begin position="59"/>
        <end position="79"/>
    </location>
</feature>
<feature type="transmembrane region" description="Helical" evidence="2">
    <location>
        <begin position="86"/>
        <end position="104"/>
    </location>
</feature>
<proteinExistence type="predicted"/>
<reference evidence="3 4" key="1">
    <citation type="submission" date="2011-11" db="EMBL/GenBank/DDBJ databases">
        <title>Whole genome shotgun sequence of Gordonia araii NBRC 100433.</title>
        <authorList>
            <person name="Yoshida Y."/>
            <person name="Hosoyama A."/>
            <person name="Tsuchikane K."/>
            <person name="Katsumata H."/>
            <person name="Yamazaki S."/>
            <person name="Fujita N."/>
        </authorList>
    </citation>
    <scope>NUCLEOTIDE SEQUENCE [LARGE SCALE GENOMIC DNA]</scope>
    <source>
        <strain evidence="3 4">NBRC 100433</strain>
    </source>
</reference>
<dbReference type="AlphaFoldDB" id="G7H1D3"/>
<evidence type="ECO:0000256" key="1">
    <source>
        <dbReference type="SAM" id="MobiDB-lite"/>
    </source>
</evidence>
<feature type="compositionally biased region" description="Acidic residues" evidence="1">
    <location>
        <begin position="15"/>
        <end position="38"/>
    </location>
</feature>
<accession>G7H1D3</accession>
<name>G7H1D3_9ACTN</name>
<organism evidence="3 4">
    <name type="scientific">Gordonia araii NBRC 100433</name>
    <dbReference type="NCBI Taxonomy" id="1073574"/>
    <lineage>
        <taxon>Bacteria</taxon>
        <taxon>Bacillati</taxon>
        <taxon>Actinomycetota</taxon>
        <taxon>Actinomycetes</taxon>
        <taxon>Mycobacteriales</taxon>
        <taxon>Gordoniaceae</taxon>
        <taxon>Gordonia</taxon>
    </lineage>
</organism>
<keyword evidence="2" id="KW-1133">Transmembrane helix</keyword>
<evidence type="ECO:0000313" key="3">
    <source>
        <dbReference type="EMBL" id="GAB09658.1"/>
    </source>
</evidence>
<dbReference type="Proteomes" id="UP000035088">
    <property type="component" value="Unassembled WGS sequence"/>
</dbReference>
<comment type="caution">
    <text evidence="3">The sequence shown here is derived from an EMBL/GenBank/DDBJ whole genome shotgun (WGS) entry which is preliminary data.</text>
</comment>
<keyword evidence="2" id="KW-0472">Membrane</keyword>
<sequence>MSEAVSGADGRPEDESFDEDAFDDESSSEAEQDEDAADDGLTPIPEDVGEVLYAEPGAAWWPMAIGPVLIGSILIMEAMGPGQVHWVVMGIFFVIITGFMYLWITAARRHVSVELTEKTLRCGERRLHLADIDTIYPSNEGTETKEWEKAPALGELPGVPRGRKGIGIKTTNGKLAQAWARDVDRLRTELTEAHLAVQLGL</sequence>
<dbReference type="STRING" id="1073574.GOARA_045_00120"/>
<keyword evidence="4" id="KW-1185">Reference proteome</keyword>
<feature type="region of interest" description="Disordered" evidence="1">
    <location>
        <begin position="1"/>
        <end position="42"/>
    </location>
</feature>